<evidence type="ECO:0000259" key="2">
    <source>
        <dbReference type="Pfam" id="PF15377"/>
    </source>
</evidence>
<dbReference type="EMBL" id="JAFNEN010000115">
    <property type="protein sequence ID" value="KAG8193761.1"/>
    <property type="molecule type" value="Genomic_DNA"/>
</dbReference>
<dbReference type="Proteomes" id="UP000827092">
    <property type="component" value="Unassembled WGS sequence"/>
</dbReference>
<feature type="compositionally biased region" description="Basic and acidic residues" evidence="1">
    <location>
        <begin position="88"/>
        <end position="119"/>
    </location>
</feature>
<protein>
    <recommendedName>
        <fullName evidence="2">DUF4604 domain-containing protein</fullName>
    </recommendedName>
</protein>
<evidence type="ECO:0000313" key="3">
    <source>
        <dbReference type="EMBL" id="KAG8193761.1"/>
    </source>
</evidence>
<dbReference type="InterPro" id="IPR027911">
    <property type="entry name" value="DUF4604"/>
</dbReference>
<gene>
    <name evidence="3" type="ORF">JTE90_005057</name>
</gene>
<proteinExistence type="predicted"/>
<feature type="region of interest" description="Disordered" evidence="1">
    <location>
        <begin position="67"/>
        <end position="137"/>
    </location>
</feature>
<dbReference type="PANTHER" id="PTHR31195:SF2">
    <property type="entry name" value="GEO02494P1"/>
    <property type="match status" value="1"/>
</dbReference>
<feature type="compositionally biased region" description="Basic and acidic residues" evidence="1">
    <location>
        <begin position="70"/>
        <end position="80"/>
    </location>
</feature>
<evidence type="ECO:0000313" key="4">
    <source>
        <dbReference type="Proteomes" id="UP000827092"/>
    </source>
</evidence>
<name>A0AAV6VBK9_9ARAC</name>
<reference evidence="3 4" key="1">
    <citation type="journal article" date="2022" name="Nat. Ecol. Evol.">
        <title>A masculinizing supergene underlies an exaggerated male reproductive morph in a spider.</title>
        <authorList>
            <person name="Hendrickx F."/>
            <person name="De Corte Z."/>
            <person name="Sonet G."/>
            <person name="Van Belleghem S.M."/>
            <person name="Kostlbacher S."/>
            <person name="Vangestel C."/>
        </authorList>
    </citation>
    <scope>NUCLEOTIDE SEQUENCE [LARGE SCALE GENOMIC DNA]</scope>
    <source>
        <strain evidence="3">W744_W776</strain>
    </source>
</reference>
<evidence type="ECO:0000256" key="1">
    <source>
        <dbReference type="SAM" id="MobiDB-lite"/>
    </source>
</evidence>
<sequence length="137" mass="15743">MAPKRNISYTKPAEPSFIKKMKESIGYQEPDTVETKRQVADFVDDGVEREDEKPVVVVLKPGDLNEEEVKEISEKADPSKKITFTKPAKKESEDKTALDFSSKKKELQKRIENQKESTKKVKNASLLSFDDEEEEEY</sequence>
<dbReference type="AlphaFoldDB" id="A0AAV6VBK9"/>
<feature type="domain" description="DUF4604" evidence="2">
    <location>
        <begin position="5"/>
        <end position="133"/>
    </location>
</feature>
<organism evidence="3 4">
    <name type="scientific">Oedothorax gibbosus</name>
    <dbReference type="NCBI Taxonomy" id="931172"/>
    <lineage>
        <taxon>Eukaryota</taxon>
        <taxon>Metazoa</taxon>
        <taxon>Ecdysozoa</taxon>
        <taxon>Arthropoda</taxon>
        <taxon>Chelicerata</taxon>
        <taxon>Arachnida</taxon>
        <taxon>Araneae</taxon>
        <taxon>Araneomorphae</taxon>
        <taxon>Entelegynae</taxon>
        <taxon>Araneoidea</taxon>
        <taxon>Linyphiidae</taxon>
        <taxon>Erigoninae</taxon>
        <taxon>Oedothorax</taxon>
    </lineage>
</organism>
<accession>A0AAV6VBK9</accession>
<comment type="caution">
    <text evidence="3">The sequence shown here is derived from an EMBL/GenBank/DDBJ whole genome shotgun (WGS) entry which is preliminary data.</text>
</comment>
<dbReference type="InterPro" id="IPR040219">
    <property type="entry name" value="KIAA1143-like"/>
</dbReference>
<keyword evidence="4" id="KW-1185">Reference proteome</keyword>
<dbReference type="Pfam" id="PF15377">
    <property type="entry name" value="DUF4604"/>
    <property type="match status" value="1"/>
</dbReference>
<dbReference type="PANTHER" id="PTHR31195">
    <property type="entry name" value="GEO02494P1"/>
    <property type="match status" value="1"/>
</dbReference>